<proteinExistence type="predicted"/>
<dbReference type="InterPro" id="IPR052037">
    <property type="entry name" value="LPS_export_LptA"/>
</dbReference>
<keyword evidence="6" id="KW-1185">Reference proteome</keyword>
<evidence type="ECO:0000256" key="2">
    <source>
        <dbReference type="SAM" id="MobiDB-lite"/>
    </source>
</evidence>
<organism evidence="5 6">
    <name type="scientific">Novosphingobium mangrovi</name>
    <name type="common">ex Huang et al. 2023</name>
    <dbReference type="NCBI Taxonomy" id="2976432"/>
    <lineage>
        <taxon>Bacteria</taxon>
        <taxon>Pseudomonadati</taxon>
        <taxon>Pseudomonadota</taxon>
        <taxon>Alphaproteobacteria</taxon>
        <taxon>Sphingomonadales</taxon>
        <taxon>Sphingomonadaceae</taxon>
        <taxon>Novosphingobium</taxon>
    </lineage>
</organism>
<dbReference type="Gene3D" id="2.60.450.10">
    <property type="entry name" value="Lipopolysaccharide (LPS) transport protein A like domain"/>
    <property type="match status" value="1"/>
</dbReference>
<gene>
    <name evidence="5" type="ORF">NZK81_18775</name>
</gene>
<dbReference type="RefSeq" id="WP_260047627.1">
    <property type="nucleotide sequence ID" value="NZ_JANZXA010000016.1"/>
</dbReference>
<evidence type="ECO:0000259" key="4">
    <source>
        <dbReference type="Pfam" id="PF03968"/>
    </source>
</evidence>
<evidence type="ECO:0000313" key="5">
    <source>
        <dbReference type="EMBL" id="MCT2401602.1"/>
    </source>
</evidence>
<feature type="signal peptide" evidence="3">
    <location>
        <begin position="1"/>
        <end position="31"/>
    </location>
</feature>
<keyword evidence="1 3" id="KW-0732">Signal</keyword>
<dbReference type="Pfam" id="PF03968">
    <property type="entry name" value="LptD_N"/>
    <property type="match status" value="1"/>
</dbReference>
<evidence type="ECO:0000256" key="3">
    <source>
        <dbReference type="SAM" id="SignalP"/>
    </source>
</evidence>
<dbReference type="InterPro" id="IPR005653">
    <property type="entry name" value="OstA-like_N"/>
</dbReference>
<dbReference type="EMBL" id="JANZXA010000016">
    <property type="protein sequence ID" value="MCT2401602.1"/>
    <property type="molecule type" value="Genomic_DNA"/>
</dbReference>
<dbReference type="PANTHER" id="PTHR36504:SF1">
    <property type="entry name" value="LIPOPOLYSACCHARIDE EXPORT SYSTEM PROTEIN LPTA"/>
    <property type="match status" value="1"/>
</dbReference>
<evidence type="ECO:0000313" key="6">
    <source>
        <dbReference type="Proteomes" id="UP001165583"/>
    </source>
</evidence>
<feature type="compositionally biased region" description="Low complexity" evidence="2">
    <location>
        <begin position="160"/>
        <end position="169"/>
    </location>
</feature>
<reference evidence="5" key="1">
    <citation type="submission" date="2022-09" db="EMBL/GenBank/DDBJ databases">
        <title>Novosphingobium sp. Nov., a polycyclic aromatic hydrocarbon-degrading bacterium isolated form mangrove sediments in HongKong.</title>
        <authorList>
            <person name="Hu Z."/>
        </authorList>
    </citation>
    <scope>NUCLEOTIDE SEQUENCE</scope>
    <source>
        <strain evidence="5">HK4-1</strain>
    </source>
</reference>
<feature type="domain" description="Organic solvent tolerance-like N-terminal" evidence="4">
    <location>
        <begin position="54"/>
        <end position="158"/>
    </location>
</feature>
<feature type="chain" id="PRO_5046546755" evidence="3">
    <location>
        <begin position="32"/>
        <end position="181"/>
    </location>
</feature>
<sequence>MTLRRLRPLPVDGFPFRLTIAGTLLAATAFAAAPQLGAQVFPGHDTNAPVDYAADRIELQDKQDRVVLSGNVDVRQGELRLRAARTVVNFTNVGSLEIQRITASGGVTVTRGDERATGDVGVYDFNRKVITMSGNATLKRGNGDTLRGGRFVIDLRSGVSSASGGRVSGTFSVPKNDSKKD</sequence>
<name>A0ABT2I9V7_9SPHN</name>
<comment type="caution">
    <text evidence="5">The sequence shown here is derived from an EMBL/GenBank/DDBJ whole genome shotgun (WGS) entry which is preliminary data.</text>
</comment>
<accession>A0ABT2I9V7</accession>
<feature type="region of interest" description="Disordered" evidence="2">
    <location>
        <begin position="160"/>
        <end position="181"/>
    </location>
</feature>
<dbReference type="Proteomes" id="UP001165583">
    <property type="component" value="Unassembled WGS sequence"/>
</dbReference>
<protein>
    <submittedName>
        <fullName evidence="5">LptA/OstA family protein</fullName>
    </submittedName>
</protein>
<dbReference type="PANTHER" id="PTHR36504">
    <property type="entry name" value="LIPOPOLYSACCHARIDE EXPORT SYSTEM PROTEIN LPTA"/>
    <property type="match status" value="1"/>
</dbReference>
<evidence type="ECO:0000256" key="1">
    <source>
        <dbReference type="ARBA" id="ARBA00022729"/>
    </source>
</evidence>